<dbReference type="InterPro" id="IPR010724">
    <property type="entry name" value="RepA_N"/>
</dbReference>
<feature type="domain" description="DUF6017" evidence="2">
    <location>
        <begin position="189"/>
        <end position="308"/>
    </location>
</feature>
<reference evidence="3 4" key="1">
    <citation type="submission" date="2019-01" db="EMBL/GenBank/DDBJ databases">
        <title>PMF-metabolizing Aryl O-demethylase.</title>
        <authorList>
            <person name="Kim M."/>
        </authorList>
    </citation>
    <scope>NUCLEOTIDE SEQUENCE [LARGE SCALE GENOMIC DNA]</scope>
    <source>
        <strain evidence="3 4">PMF1</strain>
    </source>
</reference>
<dbReference type="KEGG" id="bpro:PMF13cell1_00142"/>
<proteinExistence type="predicted"/>
<dbReference type="EMBL" id="CP035945">
    <property type="protein sequence ID" value="QBE94649.1"/>
    <property type="molecule type" value="Genomic_DNA"/>
</dbReference>
<dbReference type="RefSeq" id="WP_243097542.1">
    <property type="nucleotide sequence ID" value="NZ_CP035945.1"/>
</dbReference>
<evidence type="ECO:0000259" key="1">
    <source>
        <dbReference type="Pfam" id="PF06970"/>
    </source>
</evidence>
<evidence type="ECO:0000259" key="2">
    <source>
        <dbReference type="Pfam" id="PF19481"/>
    </source>
</evidence>
<dbReference type="Pfam" id="PF06970">
    <property type="entry name" value="RepA_N"/>
    <property type="match status" value="1"/>
</dbReference>
<sequence>MKPKVASLASDASAGKFPFHYGGEADQYTFYRIPKLLFDDAVLRQLSTDAKVLYGLMLDRMSLSLKNGWLDDDGRVFIYFSVENIMEQLGCGRGKCTKLLQELDDQNGIGLITRVKQGLGKPDVIYVHKCVDRFSKSNLQTSKNRASGHSEIESLEAQNPYPNNTNINNTDFSKNDPIYSEDAGGEMIRRISERESYREMVMENIGYQYLVQSCDRERLNEIVDLMVDTICTTQDYIVIGGDKKPAAVVKSQFCKLDSEHIRFVLDSMNENTSRVRNIRKYLLSVLYNASMTIGNYYSALVNHDLYGGG</sequence>
<organism evidence="3 4">
    <name type="scientific">Blautia producta</name>
    <dbReference type="NCBI Taxonomy" id="33035"/>
    <lineage>
        <taxon>Bacteria</taxon>
        <taxon>Bacillati</taxon>
        <taxon>Bacillota</taxon>
        <taxon>Clostridia</taxon>
        <taxon>Lachnospirales</taxon>
        <taxon>Lachnospiraceae</taxon>
        <taxon>Blautia</taxon>
    </lineage>
</organism>
<evidence type="ECO:0000313" key="3">
    <source>
        <dbReference type="EMBL" id="QBE94649.1"/>
    </source>
</evidence>
<accession>A0A4P6LS21</accession>
<gene>
    <name evidence="3" type="ORF">PMF13cell1_00142</name>
</gene>
<name>A0A4P6LS21_9FIRM</name>
<dbReference type="AlphaFoldDB" id="A0A4P6LS21"/>
<evidence type="ECO:0000313" key="4">
    <source>
        <dbReference type="Proteomes" id="UP000289794"/>
    </source>
</evidence>
<feature type="domain" description="Replication initiator A N-terminal" evidence="1">
    <location>
        <begin position="29"/>
        <end position="103"/>
    </location>
</feature>
<dbReference type="Pfam" id="PF19481">
    <property type="entry name" value="DUF6017"/>
    <property type="match status" value="1"/>
</dbReference>
<dbReference type="Proteomes" id="UP000289794">
    <property type="component" value="Chromosome"/>
</dbReference>
<protein>
    <submittedName>
        <fullName evidence="3">Uncharacterized protein</fullName>
    </submittedName>
</protein>
<dbReference type="InterPro" id="IPR046059">
    <property type="entry name" value="DUF6017"/>
</dbReference>